<evidence type="ECO:0000256" key="1">
    <source>
        <dbReference type="SAM" id="MobiDB-lite"/>
    </source>
</evidence>
<dbReference type="HOGENOM" id="CLU_802665_0_0_1"/>
<dbReference type="Proteomes" id="UP000011115">
    <property type="component" value="Unassembled WGS sequence"/>
</dbReference>
<dbReference type="Gramene" id="PGSC0003DMT400089025">
    <property type="protein sequence ID" value="PGSC0003DMT400089025"/>
    <property type="gene ID" value="PGSC0003DMG400038596"/>
</dbReference>
<reference evidence="3" key="1">
    <citation type="journal article" date="2011" name="Nature">
        <title>Genome sequence and analysis of the tuber crop potato.</title>
        <authorList>
            <consortium name="The Potato Genome Sequencing Consortium"/>
        </authorList>
    </citation>
    <scope>NUCLEOTIDE SEQUENCE [LARGE SCALE GENOMIC DNA]</scope>
    <source>
        <strain evidence="3">cv. DM1-3 516 R44</strain>
    </source>
</reference>
<feature type="region of interest" description="Disordered" evidence="1">
    <location>
        <begin position="117"/>
        <end position="136"/>
    </location>
</feature>
<protein>
    <recommendedName>
        <fullName evidence="4">Integrase core domain containing protein</fullName>
    </recommendedName>
</protein>
<organism evidence="2 3">
    <name type="scientific">Solanum tuberosum</name>
    <name type="common">Potato</name>
    <dbReference type="NCBI Taxonomy" id="4113"/>
    <lineage>
        <taxon>Eukaryota</taxon>
        <taxon>Viridiplantae</taxon>
        <taxon>Streptophyta</taxon>
        <taxon>Embryophyta</taxon>
        <taxon>Tracheophyta</taxon>
        <taxon>Spermatophyta</taxon>
        <taxon>Magnoliopsida</taxon>
        <taxon>eudicotyledons</taxon>
        <taxon>Gunneridae</taxon>
        <taxon>Pentapetalae</taxon>
        <taxon>asterids</taxon>
        <taxon>lamiids</taxon>
        <taxon>Solanales</taxon>
        <taxon>Solanaceae</taxon>
        <taxon>Solanoideae</taxon>
        <taxon>Solaneae</taxon>
        <taxon>Solanum</taxon>
    </lineage>
</organism>
<dbReference type="InParanoid" id="M1DH99"/>
<keyword evidence="3" id="KW-1185">Reference proteome</keyword>
<proteinExistence type="predicted"/>
<accession>M1DH99</accession>
<dbReference type="AlphaFoldDB" id="M1DH99"/>
<name>M1DH99_SOLTU</name>
<evidence type="ECO:0000313" key="3">
    <source>
        <dbReference type="Proteomes" id="UP000011115"/>
    </source>
</evidence>
<reference evidence="2" key="2">
    <citation type="submission" date="2015-06" db="UniProtKB">
        <authorList>
            <consortium name="EnsemblPlants"/>
        </authorList>
    </citation>
    <scope>IDENTIFICATION</scope>
    <source>
        <strain evidence="2">DM1-3 516 R44</strain>
    </source>
</reference>
<evidence type="ECO:0008006" key="4">
    <source>
        <dbReference type="Google" id="ProtNLM"/>
    </source>
</evidence>
<evidence type="ECO:0000313" key="2">
    <source>
        <dbReference type="EnsemblPlants" id="PGSC0003DMT400089025"/>
    </source>
</evidence>
<dbReference type="EnsemblPlants" id="PGSC0003DMT400089025">
    <property type="protein sequence ID" value="PGSC0003DMT400089025"/>
    <property type="gene ID" value="PGSC0003DMG400038596"/>
</dbReference>
<sequence length="346" mass="38703">MGRAGHRWVLFFNPSFGTLTHNPSPTVAWVPFCEWTIFWAALLESSSRTLGTYGPSNEQRIVDAHRRLGSPILGPSSLNNGSLIQSVDGMTKPMKAKEQGKDITRLKGAKKLKMLKEIKNDTRQSRSGGRQSDDVTPLRTDIAGLKRDVDELKYTDLSMFFDTVDLPETYEKKLGICEAAVYHDLEDLEDIVTPPIREGQDNISQKLQVPSYGGHLGVVGVDMATRRGYARRNVRVNAEHEAPPQARQVLIDPLAEQVSLSFTLLKWYDSPWMTLGILEEDRKLNPQDPLKPKCCQELGDLRNGTTPRRSIHSPWMASIGHGRQMQATAPDHGWTVHPVNTSTVRG</sequence>
<dbReference type="PaxDb" id="4113-PGSC0003DMT400089025"/>